<dbReference type="EMBL" id="CALNXJ010000053">
    <property type="protein sequence ID" value="CAH3153337.1"/>
    <property type="molecule type" value="Genomic_DNA"/>
</dbReference>
<sequence length="1192" mass="133344">MTPFMSLALFVALFLLNSDRIQKAIEICSECLILLNGTDQNSKDQFDSALLQFYSDIYTVLFSAYRHISDYISAERYGRKLFDLYRGYGIMLYKLGESLKAKEYFERALAITTKIGDREEEASCYGDLGTVFLSVGQYDKSEEYLQKALVIRTEIGDRRGEASCYGNLGTVFLSVGQYDKAEEYLQKALVIRTEIGDREGEATDYGNLGTVFLSVGQYDKAEEYLQKALVITTEIGDRRGEASCYGNLGTVFKLLGQYDKAEEYLQKALVIRTEIGDRRGEASCYGNLGTVFLSVSQYDKAEEYLQKALVITTEIGDRRGEASCYGNLGTVFLSVGQYDKAEEYLQKALVIRTEIGDRRGEASCYGNLGTVFLSVSQYDKAEEYLQKALVITTEIGDRRGEASCYGNLGTVFKLLGQYDKAEEYLQKALVIRTEIGDRRGEASCYGNLGTVFKSLGQYDKAEEYHQKALVITTEIGDRRGEASCYGNLGTVLNSLGQYDKAEEYLQKALVITTEIGDRGGEASCYGNLGTVFKSLGQYDKAEEYLQKALVITTEIGDREEEASCYGNLGTVFLSVSQYDKAEEYLQKALVIRTEIGDRRGEASCYGNLGTVFKSLGQYDKAKEYLQKALAIQTKIGDKGGEATVLGNLGILLSIVGDCEASEVCLEKALFISRDIGDGRREFETLRGYAVLYLYQYKIQDSLSCLHLCIEKYEELRHFLSANDQFKTSFLEDTGIFPYKQLCTLLCDTGNARDALYVEELGRARGLSDLMAEKYSVETHISAYRQSWFGIEDILRKKRNCTCLYISYFQNRLHLWILKASGVLHYRRVSPEENLVQAGLPKDLSLSQFLDYNFRSLGILPTKDCEDRSLKTIKLQPLSPAQKSSVRLRLVEEDEDEDEDEKVISSLYLCYKMFIAPVYDLLDEPEVIIVPDRRLYKVPFAALSEKEGAEYLSETHKIRIIPSLTTLKNIQDSPEDYHSNTGALVIGNPKVNWLQPLPAARKEAEMVGRLVGVPPLVEEKATKQAVLERISSVSLIHFAAHGNAERGEIALSPIPTPTAIPPKEAYMLTMADVSRVKVRAKLVVLSCCHSGSGEIRAEGVIGIARAFLGSGARSVLVALWAIPDSATEQLMSRFYEHLIEGGSASESLHQAMKWMRKNPLNKISEWASFTLIGDDVRLEFDNQRQDSVRTGIS</sequence>
<evidence type="ECO:0000256" key="1">
    <source>
        <dbReference type="PROSITE-ProRule" id="PRU00339"/>
    </source>
</evidence>
<accession>A0AAU9XMR1</accession>
<dbReference type="InterPro" id="IPR024983">
    <property type="entry name" value="CHAT_dom"/>
</dbReference>
<feature type="domain" description="CHAT" evidence="3">
    <location>
        <begin position="910"/>
        <end position="1173"/>
    </location>
</feature>
<proteinExistence type="predicted"/>
<feature type="repeat" description="TPR" evidence="1">
    <location>
        <begin position="282"/>
        <end position="315"/>
    </location>
</feature>
<feature type="repeat" description="TPR" evidence="1">
    <location>
        <begin position="82"/>
        <end position="115"/>
    </location>
</feature>
<dbReference type="SMART" id="SM00028">
    <property type="entry name" value="TPR"/>
    <property type="match status" value="16"/>
</dbReference>
<dbReference type="AlphaFoldDB" id="A0AAU9XMR1"/>
<feature type="repeat" description="TPR" evidence="1">
    <location>
        <begin position="602"/>
        <end position="635"/>
    </location>
</feature>
<dbReference type="Pfam" id="PF13424">
    <property type="entry name" value="TPR_12"/>
    <property type="match status" value="6"/>
</dbReference>
<feature type="repeat" description="TPR" evidence="1">
    <location>
        <begin position="402"/>
        <end position="435"/>
    </location>
</feature>
<evidence type="ECO:0000313" key="5">
    <source>
        <dbReference type="Proteomes" id="UP001159428"/>
    </source>
</evidence>
<evidence type="ECO:0000313" key="4">
    <source>
        <dbReference type="EMBL" id="CAH3153337.1"/>
    </source>
</evidence>
<dbReference type="InterPro" id="IPR011990">
    <property type="entry name" value="TPR-like_helical_dom_sf"/>
</dbReference>
<dbReference type="PROSITE" id="PS50293">
    <property type="entry name" value="TPR_REGION"/>
    <property type="match status" value="4"/>
</dbReference>
<dbReference type="InterPro" id="IPR019734">
    <property type="entry name" value="TPR_rpt"/>
</dbReference>
<dbReference type="PANTHER" id="PTHR10098">
    <property type="entry name" value="RAPSYN-RELATED"/>
    <property type="match status" value="1"/>
</dbReference>
<reference evidence="4 5" key="1">
    <citation type="submission" date="2022-05" db="EMBL/GenBank/DDBJ databases">
        <authorList>
            <consortium name="Genoscope - CEA"/>
            <person name="William W."/>
        </authorList>
    </citation>
    <scope>NUCLEOTIDE SEQUENCE [LARGE SCALE GENOMIC DNA]</scope>
</reference>
<dbReference type="Gene3D" id="1.25.40.10">
    <property type="entry name" value="Tetratricopeptide repeat domain"/>
    <property type="match status" value="4"/>
</dbReference>
<dbReference type="Pfam" id="PF13374">
    <property type="entry name" value="TPR_10"/>
    <property type="match status" value="1"/>
</dbReference>
<feature type="repeat" description="TPR" evidence="1">
    <location>
        <begin position="442"/>
        <end position="475"/>
    </location>
</feature>
<gene>
    <name evidence="4" type="ORF">PMEA_00027061</name>
</gene>
<feature type="signal peptide" evidence="2">
    <location>
        <begin position="1"/>
        <end position="23"/>
    </location>
</feature>
<keyword evidence="5" id="KW-1185">Reference proteome</keyword>
<name>A0AAU9XMR1_9CNID</name>
<dbReference type="Proteomes" id="UP001159428">
    <property type="component" value="Unassembled WGS sequence"/>
</dbReference>
<feature type="repeat" description="TPR" evidence="1">
    <location>
        <begin position="202"/>
        <end position="235"/>
    </location>
</feature>
<dbReference type="PANTHER" id="PTHR10098:SF108">
    <property type="entry name" value="TETRATRICOPEPTIDE REPEAT PROTEIN 28"/>
    <property type="match status" value="1"/>
</dbReference>
<feature type="repeat" description="TPR" evidence="1">
    <location>
        <begin position="362"/>
        <end position="395"/>
    </location>
</feature>
<dbReference type="PROSITE" id="PS50005">
    <property type="entry name" value="TPR"/>
    <property type="match status" value="14"/>
</dbReference>
<protein>
    <recommendedName>
        <fullName evidence="3">CHAT domain-containing protein</fullName>
    </recommendedName>
</protein>
<feature type="repeat" description="TPR" evidence="1">
    <location>
        <begin position="522"/>
        <end position="555"/>
    </location>
</feature>
<comment type="caution">
    <text evidence="4">The sequence shown here is derived from an EMBL/GenBank/DDBJ whole genome shotgun (WGS) entry which is preliminary data.</text>
</comment>
<keyword evidence="1" id="KW-0802">TPR repeat</keyword>
<feature type="repeat" description="TPR" evidence="1">
    <location>
        <begin position="562"/>
        <end position="595"/>
    </location>
</feature>
<feature type="repeat" description="TPR" evidence="1">
    <location>
        <begin position="122"/>
        <end position="155"/>
    </location>
</feature>
<feature type="repeat" description="TPR" evidence="1">
    <location>
        <begin position="242"/>
        <end position="275"/>
    </location>
</feature>
<feature type="repeat" description="TPR" evidence="1">
    <location>
        <begin position="482"/>
        <end position="515"/>
    </location>
</feature>
<evidence type="ECO:0000259" key="3">
    <source>
        <dbReference type="Pfam" id="PF12770"/>
    </source>
</evidence>
<feature type="repeat" description="TPR" evidence="1">
    <location>
        <begin position="322"/>
        <end position="355"/>
    </location>
</feature>
<keyword evidence="2" id="KW-0732">Signal</keyword>
<evidence type="ECO:0000256" key="2">
    <source>
        <dbReference type="SAM" id="SignalP"/>
    </source>
</evidence>
<dbReference type="Pfam" id="PF12770">
    <property type="entry name" value="CHAT"/>
    <property type="match status" value="1"/>
</dbReference>
<feature type="repeat" description="TPR" evidence="1">
    <location>
        <begin position="162"/>
        <end position="195"/>
    </location>
</feature>
<feature type="chain" id="PRO_5043695506" description="CHAT domain-containing protein" evidence="2">
    <location>
        <begin position="24"/>
        <end position="1192"/>
    </location>
</feature>
<organism evidence="4 5">
    <name type="scientific">Pocillopora meandrina</name>
    <dbReference type="NCBI Taxonomy" id="46732"/>
    <lineage>
        <taxon>Eukaryota</taxon>
        <taxon>Metazoa</taxon>
        <taxon>Cnidaria</taxon>
        <taxon>Anthozoa</taxon>
        <taxon>Hexacorallia</taxon>
        <taxon>Scleractinia</taxon>
        <taxon>Astrocoeniina</taxon>
        <taxon>Pocilloporidae</taxon>
        <taxon>Pocillopora</taxon>
    </lineage>
</organism>
<dbReference type="SUPFAM" id="SSF48452">
    <property type="entry name" value="TPR-like"/>
    <property type="match status" value="4"/>
</dbReference>